<reference evidence="2" key="1">
    <citation type="submission" date="2022-11" db="UniProtKB">
        <authorList>
            <consortium name="WormBaseParasite"/>
        </authorList>
    </citation>
    <scope>IDENTIFICATION</scope>
</reference>
<organism evidence="1 2">
    <name type="scientific">Acrobeloides nanus</name>
    <dbReference type="NCBI Taxonomy" id="290746"/>
    <lineage>
        <taxon>Eukaryota</taxon>
        <taxon>Metazoa</taxon>
        <taxon>Ecdysozoa</taxon>
        <taxon>Nematoda</taxon>
        <taxon>Chromadorea</taxon>
        <taxon>Rhabditida</taxon>
        <taxon>Tylenchina</taxon>
        <taxon>Cephalobomorpha</taxon>
        <taxon>Cephaloboidea</taxon>
        <taxon>Cephalobidae</taxon>
        <taxon>Acrobeloides</taxon>
    </lineage>
</organism>
<dbReference type="InterPro" id="IPR036397">
    <property type="entry name" value="RNaseH_sf"/>
</dbReference>
<name>A0A914EHS9_9BILA</name>
<dbReference type="GO" id="GO:0003676">
    <property type="term" value="F:nucleic acid binding"/>
    <property type="evidence" value="ECO:0007669"/>
    <property type="project" value="InterPro"/>
</dbReference>
<dbReference type="WBParaSite" id="ACRNAN_scaffold7859.g11797.t1">
    <property type="protein sequence ID" value="ACRNAN_scaffold7859.g11797.t1"/>
    <property type="gene ID" value="ACRNAN_scaffold7859.g11797"/>
</dbReference>
<accession>A0A914EHS9</accession>
<sequence length="120" mass="14304">MVTLWEKSLKICESLKQAWLRKNVPDFITIKEWPPYRLYLNPLDYAIWGYLEAKACEKPHESIKSLKKAIKKVWDEMPDDIVNNEWLIASLDASKRVSMQKEDILINFLLLRYFLLFLLS</sequence>
<keyword evidence="1" id="KW-1185">Reference proteome</keyword>
<protein>
    <submittedName>
        <fullName evidence="2">Uncharacterized protein</fullName>
    </submittedName>
</protein>
<evidence type="ECO:0000313" key="1">
    <source>
        <dbReference type="Proteomes" id="UP000887540"/>
    </source>
</evidence>
<dbReference type="AlphaFoldDB" id="A0A914EHS9"/>
<evidence type="ECO:0000313" key="2">
    <source>
        <dbReference type="WBParaSite" id="ACRNAN_scaffold7859.g11797.t1"/>
    </source>
</evidence>
<dbReference type="Gene3D" id="3.30.420.10">
    <property type="entry name" value="Ribonuclease H-like superfamily/Ribonuclease H"/>
    <property type="match status" value="1"/>
</dbReference>
<proteinExistence type="predicted"/>
<dbReference type="Proteomes" id="UP000887540">
    <property type="component" value="Unplaced"/>
</dbReference>